<feature type="domain" description="Methyltransferase" evidence="1">
    <location>
        <begin position="44"/>
        <end position="166"/>
    </location>
</feature>
<keyword evidence="3" id="KW-1185">Reference proteome</keyword>
<evidence type="ECO:0000313" key="2">
    <source>
        <dbReference type="EMBL" id="CQR70147.1"/>
    </source>
</evidence>
<dbReference type="GO" id="GO:0008757">
    <property type="term" value="F:S-adenosylmethionine-dependent methyltransferase activity"/>
    <property type="evidence" value="ECO:0007669"/>
    <property type="project" value="InterPro"/>
</dbReference>
<dbReference type="GO" id="GO:0032259">
    <property type="term" value="P:methylation"/>
    <property type="evidence" value="ECO:0007669"/>
    <property type="project" value="UniProtKB-KW"/>
</dbReference>
<name>A0A0U1KRY2_9FIRM</name>
<evidence type="ECO:0000313" key="3">
    <source>
        <dbReference type="Proteomes" id="UP000049855"/>
    </source>
</evidence>
<dbReference type="AlphaFoldDB" id="A0A0U1KRY2"/>
<dbReference type="PANTHER" id="PTHR43861">
    <property type="entry name" value="TRANS-ACONITATE 2-METHYLTRANSFERASE-RELATED"/>
    <property type="match status" value="1"/>
</dbReference>
<organism evidence="2 3">
    <name type="scientific">Sporomusa ovata</name>
    <dbReference type="NCBI Taxonomy" id="2378"/>
    <lineage>
        <taxon>Bacteria</taxon>
        <taxon>Bacillati</taxon>
        <taxon>Bacillota</taxon>
        <taxon>Negativicutes</taxon>
        <taxon>Selenomonadales</taxon>
        <taxon>Sporomusaceae</taxon>
        <taxon>Sporomusa</taxon>
    </lineage>
</organism>
<dbReference type="EMBL" id="CTRP01000002">
    <property type="protein sequence ID" value="CQR70147.1"/>
    <property type="molecule type" value="Genomic_DNA"/>
</dbReference>
<dbReference type="RefSeq" id="WP_021170774.1">
    <property type="nucleotide sequence ID" value="NZ_CTRP01000002.1"/>
</dbReference>
<dbReference type="InterPro" id="IPR029063">
    <property type="entry name" value="SAM-dependent_MTases_sf"/>
</dbReference>
<reference evidence="3" key="1">
    <citation type="submission" date="2015-03" db="EMBL/GenBank/DDBJ databases">
        <authorList>
            <person name="Nijsse Bart"/>
        </authorList>
    </citation>
    <scope>NUCLEOTIDE SEQUENCE [LARGE SCALE GENOMIC DNA]</scope>
</reference>
<dbReference type="CDD" id="cd02440">
    <property type="entry name" value="AdoMet_MTases"/>
    <property type="match status" value="1"/>
</dbReference>
<dbReference type="SUPFAM" id="SSF53335">
    <property type="entry name" value="S-adenosyl-L-methionine-dependent methyltransferases"/>
    <property type="match status" value="1"/>
</dbReference>
<dbReference type="Pfam" id="PF13847">
    <property type="entry name" value="Methyltransf_31"/>
    <property type="match status" value="1"/>
</dbReference>
<dbReference type="InterPro" id="IPR025714">
    <property type="entry name" value="Methyltranfer_dom"/>
</dbReference>
<evidence type="ECO:0000259" key="1">
    <source>
        <dbReference type="Pfam" id="PF13847"/>
    </source>
</evidence>
<sequence>MLEQRIETYWNGRADSYSDLVKREMICQKKQAWESLLRKYAGEQENLTVLDVGTGPGFFAILLAGMNYSVTAIDKCEEMLKEARQNAVSAGTNIRFLKADAHDVDLPKESLDLIVSRNVTWLLPNPMEVYQEWHRLLKPTGKALVFDANWHLGLSDPALQAECDKYLRLAMEKGYKQNTSPRQRKENEAIARKLPLTYEKRPLWDEQAFRNCGFRQVEVQDNISPMVHDEMEQLLYKPTPMFAICASK</sequence>
<accession>A0A0U1KRY2</accession>
<protein>
    <submittedName>
        <fullName evidence="2">Methyltransferase MA3459</fullName>
    </submittedName>
</protein>
<keyword evidence="2" id="KW-0489">Methyltransferase</keyword>
<dbReference type="Gene3D" id="3.40.50.150">
    <property type="entry name" value="Vaccinia Virus protein VP39"/>
    <property type="match status" value="1"/>
</dbReference>
<dbReference type="Proteomes" id="UP000049855">
    <property type="component" value="Unassembled WGS sequence"/>
</dbReference>
<keyword evidence="2" id="KW-0808">Transferase</keyword>
<proteinExistence type="predicted"/>
<gene>
    <name evidence="2" type="ORF">SpAn4DRAFT_4659</name>
</gene>